<dbReference type="GO" id="GO:0005509">
    <property type="term" value="F:calcium ion binding"/>
    <property type="evidence" value="ECO:0007669"/>
    <property type="project" value="TreeGrafter"/>
</dbReference>
<feature type="compositionally biased region" description="Polar residues" evidence="15">
    <location>
        <begin position="567"/>
        <end position="584"/>
    </location>
</feature>
<feature type="coiled-coil region" evidence="14">
    <location>
        <begin position="375"/>
        <end position="402"/>
    </location>
</feature>
<feature type="region of interest" description="Disordered" evidence="15">
    <location>
        <begin position="562"/>
        <end position="584"/>
    </location>
</feature>
<evidence type="ECO:0000256" key="10">
    <source>
        <dbReference type="ARBA" id="ARBA00023065"/>
    </source>
</evidence>
<dbReference type="GO" id="GO:0002115">
    <property type="term" value="P:store-operated calcium entry"/>
    <property type="evidence" value="ECO:0007669"/>
    <property type="project" value="TreeGrafter"/>
</dbReference>
<evidence type="ECO:0000256" key="11">
    <source>
        <dbReference type="ARBA" id="ARBA00023136"/>
    </source>
</evidence>
<keyword evidence="2" id="KW-0597">Phosphoprotein</keyword>
<dbReference type="Gene3D" id="1.10.238.180">
    <property type="match status" value="1"/>
</dbReference>
<evidence type="ECO:0000256" key="6">
    <source>
        <dbReference type="ARBA" id="ARBA00022729"/>
    </source>
</evidence>
<keyword evidence="7" id="KW-0106">Calcium</keyword>
<keyword evidence="1" id="KW-0813">Transport</keyword>
<dbReference type="FunFam" id="1.10.287.3550:FF:000002">
    <property type="entry name" value="Stromal interaction molecule homolog"/>
    <property type="match status" value="1"/>
</dbReference>
<keyword evidence="19" id="KW-1185">Reference proteome</keyword>
<dbReference type="GO" id="GO:0005246">
    <property type="term" value="F:calcium channel regulator activity"/>
    <property type="evidence" value="ECO:0007669"/>
    <property type="project" value="InterPro"/>
</dbReference>
<name>A0A7R9GD05_9CRUS</name>
<evidence type="ECO:0000256" key="7">
    <source>
        <dbReference type="ARBA" id="ARBA00022837"/>
    </source>
</evidence>
<dbReference type="EMBL" id="OA882621">
    <property type="protein sequence ID" value="CAD7276261.1"/>
    <property type="molecule type" value="Genomic_DNA"/>
</dbReference>
<evidence type="ECO:0000256" key="16">
    <source>
        <dbReference type="SAM" id="Phobius"/>
    </source>
</evidence>
<feature type="region of interest" description="Disordered" evidence="15">
    <location>
        <begin position="734"/>
        <end position="832"/>
    </location>
</feature>
<dbReference type="Pfam" id="PF25578">
    <property type="entry name" value="EF-hand_STIM1"/>
    <property type="match status" value="1"/>
</dbReference>
<dbReference type="SUPFAM" id="SSF47769">
    <property type="entry name" value="SAM/Pointed domain"/>
    <property type="match status" value="1"/>
</dbReference>
<keyword evidence="8 16" id="KW-1133">Transmembrane helix</keyword>
<dbReference type="FunFam" id="1.10.238.180:FF:000001">
    <property type="entry name" value="Stromal interaction molecule 1"/>
    <property type="match status" value="1"/>
</dbReference>
<feature type="transmembrane region" description="Helical" evidence="16">
    <location>
        <begin position="12"/>
        <end position="29"/>
    </location>
</feature>
<evidence type="ECO:0000256" key="14">
    <source>
        <dbReference type="SAM" id="Coils"/>
    </source>
</evidence>
<keyword evidence="11 16" id="KW-0472">Membrane</keyword>
<keyword evidence="3" id="KW-0109">Calcium transport</keyword>
<feature type="coiled-coil region" evidence="14">
    <location>
        <begin position="249"/>
        <end position="293"/>
    </location>
</feature>
<dbReference type="InterPro" id="IPR032393">
    <property type="entry name" value="SOAR_STIM1/2"/>
</dbReference>
<dbReference type="InterPro" id="IPR013761">
    <property type="entry name" value="SAM/pointed_sf"/>
</dbReference>
<dbReference type="Gene3D" id="1.10.150.50">
    <property type="entry name" value="Transcription Factor, Ets-1"/>
    <property type="match status" value="1"/>
</dbReference>
<evidence type="ECO:0000256" key="8">
    <source>
        <dbReference type="ARBA" id="ARBA00022989"/>
    </source>
</evidence>
<dbReference type="GO" id="GO:0006874">
    <property type="term" value="P:intracellular calcium ion homeostasis"/>
    <property type="evidence" value="ECO:0007669"/>
    <property type="project" value="TreeGrafter"/>
</dbReference>
<dbReference type="InterPro" id="IPR037608">
    <property type="entry name" value="STIM1/2"/>
</dbReference>
<evidence type="ECO:0000313" key="18">
    <source>
        <dbReference type="EMBL" id="CAD7276261.1"/>
    </source>
</evidence>
<dbReference type="GO" id="GO:0051049">
    <property type="term" value="P:regulation of transport"/>
    <property type="evidence" value="ECO:0007669"/>
    <property type="project" value="UniProtKB-ARBA"/>
</dbReference>
<keyword evidence="10" id="KW-0406">Ion transport</keyword>
<evidence type="ECO:0000256" key="4">
    <source>
        <dbReference type="ARBA" id="ARBA00022692"/>
    </source>
</evidence>
<evidence type="ECO:0000256" key="2">
    <source>
        <dbReference type="ARBA" id="ARBA00022553"/>
    </source>
</evidence>
<feature type="transmembrane region" description="Helical" evidence="16">
    <location>
        <begin position="229"/>
        <end position="246"/>
    </location>
</feature>
<comment type="subcellular location">
    <subcellularLocation>
        <location evidence="13">Endomembrane system</location>
        <topology evidence="13">Single-pass type I membrane protein</topology>
    </subcellularLocation>
</comment>
<feature type="compositionally biased region" description="Basic residues" evidence="15">
    <location>
        <begin position="806"/>
        <end position="825"/>
    </location>
</feature>
<dbReference type="Pfam" id="PF07647">
    <property type="entry name" value="SAM_2"/>
    <property type="match status" value="1"/>
</dbReference>
<dbReference type="CDD" id="cd11722">
    <property type="entry name" value="SOAR"/>
    <property type="match status" value="1"/>
</dbReference>
<evidence type="ECO:0000256" key="3">
    <source>
        <dbReference type="ARBA" id="ARBA00022568"/>
    </source>
</evidence>
<dbReference type="GO" id="GO:0005886">
    <property type="term" value="C:plasma membrane"/>
    <property type="evidence" value="ECO:0007669"/>
    <property type="project" value="TreeGrafter"/>
</dbReference>
<evidence type="ECO:0000259" key="17">
    <source>
        <dbReference type="PROSITE" id="PS50105"/>
    </source>
</evidence>
<keyword evidence="6" id="KW-0732">Signal</keyword>
<organism evidence="18">
    <name type="scientific">Notodromas monacha</name>
    <dbReference type="NCBI Taxonomy" id="399045"/>
    <lineage>
        <taxon>Eukaryota</taxon>
        <taxon>Metazoa</taxon>
        <taxon>Ecdysozoa</taxon>
        <taxon>Arthropoda</taxon>
        <taxon>Crustacea</taxon>
        <taxon>Oligostraca</taxon>
        <taxon>Ostracoda</taxon>
        <taxon>Podocopa</taxon>
        <taxon>Podocopida</taxon>
        <taxon>Cypridocopina</taxon>
        <taxon>Cypridoidea</taxon>
        <taxon>Cyprididae</taxon>
        <taxon>Notodromas</taxon>
    </lineage>
</organism>
<feature type="domain" description="SAM" evidence="17">
    <location>
        <begin position="148"/>
        <end position="205"/>
    </location>
</feature>
<evidence type="ECO:0000313" key="19">
    <source>
        <dbReference type="Proteomes" id="UP000678499"/>
    </source>
</evidence>
<dbReference type="SMART" id="SM00454">
    <property type="entry name" value="SAM"/>
    <property type="match status" value="1"/>
</dbReference>
<dbReference type="FunFam" id="1.10.150.50:FF:000009">
    <property type="entry name" value="Stromal interaction molecule 1"/>
    <property type="match status" value="1"/>
</dbReference>
<dbReference type="AlphaFoldDB" id="A0A7R9GD05"/>
<evidence type="ECO:0000256" key="5">
    <source>
        <dbReference type="ARBA" id="ARBA00022723"/>
    </source>
</evidence>
<proteinExistence type="predicted"/>
<dbReference type="GO" id="GO:0005783">
    <property type="term" value="C:endoplasmic reticulum"/>
    <property type="evidence" value="ECO:0007669"/>
    <property type="project" value="TreeGrafter"/>
</dbReference>
<reference evidence="18" key="1">
    <citation type="submission" date="2020-11" db="EMBL/GenBank/DDBJ databases">
        <authorList>
            <person name="Tran Van P."/>
        </authorList>
    </citation>
    <scope>NUCLEOTIDE SEQUENCE</scope>
</reference>
<evidence type="ECO:0000256" key="12">
    <source>
        <dbReference type="ARBA" id="ARBA00023180"/>
    </source>
</evidence>
<dbReference type="InterPro" id="IPR057835">
    <property type="entry name" value="EF-hand_STIM1/2"/>
</dbReference>
<dbReference type="Gene3D" id="1.10.287.3550">
    <property type="match status" value="1"/>
</dbReference>
<evidence type="ECO:0000256" key="9">
    <source>
        <dbReference type="ARBA" id="ARBA00023054"/>
    </source>
</evidence>
<dbReference type="Pfam" id="PF16533">
    <property type="entry name" value="SOAR"/>
    <property type="match status" value="1"/>
</dbReference>
<dbReference type="PANTHER" id="PTHR15136">
    <property type="entry name" value="STROMAL INTERACTION MOLECULE HOMOLOG"/>
    <property type="match status" value="1"/>
</dbReference>
<dbReference type="OrthoDB" id="9986177at2759"/>
<dbReference type="EMBL" id="CAJPEX010000584">
    <property type="protein sequence ID" value="CAG0916413.1"/>
    <property type="molecule type" value="Genomic_DNA"/>
</dbReference>
<feature type="compositionally biased region" description="Polar residues" evidence="15">
    <location>
        <begin position="734"/>
        <end position="744"/>
    </location>
</feature>
<dbReference type="PANTHER" id="PTHR15136:SF5">
    <property type="entry name" value="STROMAL INTERACTION MOLECULE HOMOLOG"/>
    <property type="match status" value="1"/>
</dbReference>
<dbReference type="PROSITE" id="PS50105">
    <property type="entry name" value="SAM_DOMAIN"/>
    <property type="match status" value="1"/>
</dbReference>
<evidence type="ECO:0000256" key="1">
    <source>
        <dbReference type="ARBA" id="ARBA00022448"/>
    </source>
</evidence>
<evidence type="ECO:0000256" key="15">
    <source>
        <dbReference type="SAM" id="MobiDB-lite"/>
    </source>
</evidence>
<dbReference type="InterPro" id="IPR001660">
    <property type="entry name" value="SAM"/>
</dbReference>
<keyword evidence="12" id="KW-0325">Glycoprotein</keyword>
<evidence type="ECO:0000256" key="13">
    <source>
        <dbReference type="ARBA" id="ARBA00046288"/>
    </source>
</evidence>
<protein>
    <recommendedName>
        <fullName evidence="17">SAM domain-containing protein</fullName>
    </recommendedName>
</protein>
<accession>A0A7R9GD05</accession>
<keyword evidence="5" id="KW-0479">Metal-binding</keyword>
<dbReference type="CDD" id="cd09504">
    <property type="entry name" value="SAM_STIM-1_2-like"/>
    <property type="match status" value="1"/>
</dbReference>
<gene>
    <name evidence="18" type="ORF">NMOB1V02_LOCUS4033</name>
</gene>
<dbReference type="Gene3D" id="1.20.5.340">
    <property type="match status" value="1"/>
</dbReference>
<sequence length="832" mass="92197">MVTPSRGSSGIRLSHGLVVVVSALAIFLLRLGSSSSQKDEDSIGDRPMKPKIPTRMDVFMEALCEGTNDEQCYLDRLEYEAIRALHRQLDDDANGDVDISESNDFLREELQLEGGSSVTRQQAFHKNDKLISVQDLWLSWIHSEVHNWTVDQTREWLADNVDLPQYVDTFVTYQINGSLLPTLATNSRFMTDVLGIRDPIHRQKISLKAMDIVLFGAPKAERYHIWKETILLVLLLFTLACYWYAYRENKRSQKQLKRMMIDMESLSKAETALANMQKEMSASKEEDEQIERTKRNDLEKKIRREITQKCDLGADSEYTLEEQVSRLKEELTVVRTEWERAEQELSDRCWFAPPELQNWLQLTFETELRYFNAKKAAAHSQLSQAKEACEKLKKRRSNLIGSFVSAHGKNIDDVDTTILQAKSALVEVTNDLQERMNRWQQIERLCNCSIINNPGYNHLEMLMRGGSSLGSGSYAPSGQLLTFFDRLKIPTKPCDQKSVRIILVSRMNGSHHGEDEDDAGSVYAPSVVEKLVWSSVPMFIHPVHGSTGTGVSQVGPRVLVRRKKSTHSGVEPTSSSQTNGGIHPSNTQISFEAICGNGVRTVANGGDAYLHQIAHGFPHSKSSNAIVGMSVSVPRRSPSSTMLDQLKDVSESEALDEFPANSIEDDLQSLRRKVVGGGEEDVFGASFSSRPMSAVGLTRRVRMSNKSLSHDAGMEPIGSVAVAAATVGREALLQQSPGKSQSESALDARARGVPAPNGSPTATRGLSGTNTRSQASGDTCETLSAGDGEKPPTPEDVASQTDAKAVRRSKKSLFSKLAPNRHRKSSPPALKP</sequence>
<feature type="compositionally biased region" description="Polar residues" evidence="15">
    <location>
        <begin position="758"/>
        <end position="782"/>
    </location>
</feature>
<keyword evidence="9 14" id="KW-0175">Coiled coil</keyword>
<keyword evidence="4 16" id="KW-0812">Transmembrane</keyword>
<dbReference type="Proteomes" id="UP000678499">
    <property type="component" value="Unassembled WGS sequence"/>
</dbReference>